<dbReference type="AlphaFoldDB" id="A0AA49JID0"/>
<gene>
    <name evidence="3" type="ORF">K4G66_18765</name>
</gene>
<keyword evidence="3" id="KW-0067">ATP-binding</keyword>
<evidence type="ECO:0000313" key="3">
    <source>
        <dbReference type="EMBL" id="WKN34422.1"/>
    </source>
</evidence>
<evidence type="ECO:0000259" key="2">
    <source>
        <dbReference type="SMART" id="SM00382"/>
    </source>
</evidence>
<evidence type="ECO:0000256" key="1">
    <source>
        <dbReference type="SAM" id="MobiDB-lite"/>
    </source>
</evidence>
<dbReference type="Pfam" id="PF19044">
    <property type="entry name" value="P-loop_TraG"/>
    <property type="match status" value="1"/>
</dbReference>
<name>A0AA49JID0_9BACT</name>
<dbReference type="GO" id="GO:0005524">
    <property type="term" value="F:ATP binding"/>
    <property type="evidence" value="ECO:0007669"/>
    <property type="project" value="UniProtKB-KW"/>
</dbReference>
<dbReference type="InterPro" id="IPR027417">
    <property type="entry name" value="P-loop_NTPase"/>
</dbReference>
<dbReference type="PANTHER" id="PTHR38467">
    <property type="match status" value="1"/>
</dbReference>
<feature type="domain" description="AAA+ ATPase" evidence="2">
    <location>
        <begin position="431"/>
        <end position="740"/>
    </location>
</feature>
<dbReference type="Gene3D" id="1.10.8.730">
    <property type="match status" value="1"/>
</dbReference>
<dbReference type="SUPFAM" id="SSF52540">
    <property type="entry name" value="P-loop containing nucleoside triphosphate hydrolases"/>
    <property type="match status" value="1"/>
</dbReference>
<sequence length="854" mass="97589">MFLTKSIKRSADKSTFLSERLPVFALEENKVIFRDGRVGVGFRVQGAPLESWTEGYFRQAHQVLTRQLKLLPVGTVVHKTDVYYDRAFYPDQSDKPYYESTLLAHFTARLVLTHESYLFLSFPSKSGHRYGKVNPITSGFSQAHGMSFGSSVKNPYARIEKLLQEAETIAREFMEGFYSFRDVSFTRLDDDALNQLLIRYLNMSFDEPGEALNRQVYHDPSGIVVGEKKANIISMQGQGSDVFTSIPNDWGISSPYTYELSQSLPFPHIVTQCILIEDTERALKSLDLERKLNDSLEWLTTQDHQLKAEELDEFTALVRSENARLVSLHQSVLVYSSDDELRQSYVDKTVAALRSLYGAEALIESYDTANLFFASLPGNGFQHYRWLMTADQMAACYLHFMSDVRGDKQGDYLCDRFRNLLQVNLFNTRQSNQNCVVIGPSGSGKSYTMGNFIAQRLERGARQIIIDKGGTYRNVMYALSGQDFENTYFEYSAEKPLAFNPFLLEKDAEGNYQLTSEKSNFLIALLSTLWKGSSYKGKDTIGSALTPAERAIFQLMLPRYYDHLNERKNQQYPGMHSFYHFLRRYHAENRDHSEYQTEMHYFDIAQLLLTLKPFVSGKYKEVLNAVKELDISEHALVCFDLDKINSDPVLYPVVTLLITELALDQIRQYPDQIKYLYLDEAWAMLSGSLQEFIEDLFRTIRKNNGSVSIITQGLSEIRQSSVGEAILVNAATKIILKHEDDRLVEELARHLGFTAHEVDLIKSIRVEKDFRELFIKQGEEARVYLLETSPHLDAVLSSKPSERNYLRKLIAYYHGNLPHAVNQFVETKRLNGEGLTVNGAERKNTTEAASTNGP</sequence>
<organism evidence="3">
    <name type="scientific">Roseihalotalea indica</name>
    <dbReference type="NCBI Taxonomy" id="2867963"/>
    <lineage>
        <taxon>Bacteria</taxon>
        <taxon>Pseudomonadati</taxon>
        <taxon>Bacteroidota</taxon>
        <taxon>Cytophagia</taxon>
        <taxon>Cytophagales</taxon>
        <taxon>Catalimonadaceae</taxon>
        <taxon>Roseihalotalea</taxon>
    </lineage>
</organism>
<dbReference type="InterPro" id="IPR053155">
    <property type="entry name" value="F-pilin_assembly_TraC"/>
</dbReference>
<dbReference type="PANTHER" id="PTHR38467:SF1">
    <property type="entry name" value="CONJUGATIVE TRANSFER: ASSEMBLY"/>
    <property type="match status" value="1"/>
</dbReference>
<dbReference type="SMART" id="SM00382">
    <property type="entry name" value="AAA"/>
    <property type="match status" value="1"/>
</dbReference>
<dbReference type="InterPro" id="IPR003593">
    <property type="entry name" value="AAA+_ATPase"/>
</dbReference>
<dbReference type="CDD" id="cd01127">
    <property type="entry name" value="TrwB_TraG_TraD_VirD4"/>
    <property type="match status" value="1"/>
</dbReference>
<keyword evidence="3" id="KW-0547">Nucleotide-binding</keyword>
<feature type="region of interest" description="Disordered" evidence="1">
    <location>
        <begin position="835"/>
        <end position="854"/>
    </location>
</feature>
<dbReference type="InterPro" id="IPR043964">
    <property type="entry name" value="P-loop_TraG"/>
</dbReference>
<reference evidence="3" key="2">
    <citation type="journal article" date="2024" name="Antonie Van Leeuwenhoek">
        <title>Roseihalotalea indica gen. nov., sp. nov., a halophilic Bacteroidetes from mesopelagic Southwest Indian Ocean with higher carbohydrate metabolic potential.</title>
        <authorList>
            <person name="Chen B."/>
            <person name="Zhang M."/>
            <person name="Lin D."/>
            <person name="Ye J."/>
            <person name="Tang K."/>
        </authorList>
    </citation>
    <scope>NUCLEOTIDE SEQUENCE</scope>
    <source>
        <strain evidence="3">TK19036</strain>
    </source>
</reference>
<protein>
    <submittedName>
        <fullName evidence="3">ATP-binding protein</fullName>
    </submittedName>
</protein>
<proteinExistence type="predicted"/>
<dbReference type="Gene3D" id="3.40.50.300">
    <property type="entry name" value="P-loop containing nucleotide triphosphate hydrolases"/>
    <property type="match status" value="1"/>
</dbReference>
<reference evidence="3" key="1">
    <citation type="journal article" date="2023" name="Comput. Struct. Biotechnol. J.">
        <title>Discovery of a novel marine Bacteroidetes with a rich repertoire of carbohydrate-active enzymes.</title>
        <authorList>
            <person name="Chen B."/>
            <person name="Liu G."/>
            <person name="Chen Q."/>
            <person name="Wang H."/>
            <person name="Liu L."/>
            <person name="Tang K."/>
        </authorList>
    </citation>
    <scope>NUCLEOTIDE SEQUENCE</scope>
    <source>
        <strain evidence="3">TK19036</strain>
    </source>
</reference>
<dbReference type="EMBL" id="CP120682">
    <property type="protein sequence ID" value="WKN34422.1"/>
    <property type="molecule type" value="Genomic_DNA"/>
</dbReference>
<accession>A0AA49JID0</accession>